<keyword evidence="7" id="KW-0862">Zinc</keyword>
<protein>
    <recommendedName>
        <fullName evidence="2">Phospholipase C</fullName>
        <ecNumber evidence="1">3.1.4.3</ecNumber>
    </recommendedName>
    <alternativeName>
        <fullName evidence="8">Phosphatidylcholine cholinephosphohydrolase</fullName>
    </alternativeName>
</protein>
<reference evidence="10" key="1">
    <citation type="submission" date="2022-12" db="EMBL/GenBank/DDBJ databases">
        <authorList>
            <person name="Wang J."/>
        </authorList>
    </citation>
    <scope>NUCLEOTIDE SEQUENCE</scope>
    <source>
        <strain evidence="10">HY-45-18</strain>
    </source>
</reference>
<name>A0ABT4D2Y9_9CLOT</name>
<dbReference type="EMBL" id="JAPQER010000003">
    <property type="protein sequence ID" value="MCY6484655.1"/>
    <property type="molecule type" value="Genomic_DNA"/>
</dbReference>
<dbReference type="Proteomes" id="UP001078443">
    <property type="component" value="Unassembled WGS sequence"/>
</dbReference>
<dbReference type="Pfam" id="PF00882">
    <property type="entry name" value="Zn_dep_PLPC"/>
    <property type="match status" value="1"/>
</dbReference>
<keyword evidence="4" id="KW-0479">Metal-binding</keyword>
<organism evidence="10 11">
    <name type="scientific">Clostridium aestuarii</name>
    <dbReference type="NCBI Taxonomy" id="338193"/>
    <lineage>
        <taxon>Bacteria</taxon>
        <taxon>Bacillati</taxon>
        <taxon>Bacillota</taxon>
        <taxon>Clostridia</taxon>
        <taxon>Eubacteriales</taxon>
        <taxon>Clostridiaceae</taxon>
        <taxon>Clostridium</taxon>
    </lineage>
</organism>
<evidence type="ECO:0000256" key="5">
    <source>
        <dbReference type="ARBA" id="ARBA00022729"/>
    </source>
</evidence>
<evidence type="ECO:0000256" key="7">
    <source>
        <dbReference type="ARBA" id="ARBA00022833"/>
    </source>
</evidence>
<evidence type="ECO:0000256" key="6">
    <source>
        <dbReference type="ARBA" id="ARBA00022801"/>
    </source>
</evidence>
<dbReference type="EC" id="3.1.4.3" evidence="1"/>
<evidence type="ECO:0000256" key="4">
    <source>
        <dbReference type="ARBA" id="ARBA00022723"/>
    </source>
</evidence>
<dbReference type="CDD" id="cd11009">
    <property type="entry name" value="Zn_dep_PLPC"/>
    <property type="match status" value="1"/>
</dbReference>
<evidence type="ECO:0000256" key="3">
    <source>
        <dbReference type="ARBA" id="ARBA00022525"/>
    </source>
</evidence>
<dbReference type="RefSeq" id="WP_268040961.1">
    <property type="nucleotide sequence ID" value="NZ_JAPQER010000003.1"/>
</dbReference>
<dbReference type="SMART" id="SM00770">
    <property type="entry name" value="Zn_dep_PLPC"/>
    <property type="match status" value="1"/>
</dbReference>
<evidence type="ECO:0000256" key="2">
    <source>
        <dbReference type="ARBA" id="ARBA00018391"/>
    </source>
</evidence>
<evidence type="ECO:0000259" key="9">
    <source>
        <dbReference type="PROSITE" id="PS51346"/>
    </source>
</evidence>
<keyword evidence="11" id="KW-1185">Reference proteome</keyword>
<dbReference type="InterPro" id="IPR001531">
    <property type="entry name" value="Zn_PLipaseC"/>
</dbReference>
<dbReference type="Gene3D" id="1.10.575.10">
    <property type="entry name" value="P1 Nuclease"/>
    <property type="match status" value="1"/>
</dbReference>
<dbReference type="SUPFAM" id="SSF48537">
    <property type="entry name" value="Phospholipase C/P1 nuclease"/>
    <property type="match status" value="1"/>
</dbReference>
<dbReference type="PROSITE" id="PS51346">
    <property type="entry name" value="PROKAR_ZN_DEPEND_PLPC_2"/>
    <property type="match status" value="1"/>
</dbReference>
<evidence type="ECO:0000256" key="1">
    <source>
        <dbReference type="ARBA" id="ARBA00012018"/>
    </source>
</evidence>
<proteinExistence type="predicted"/>
<keyword evidence="5" id="KW-0732">Signal</keyword>
<keyword evidence="6" id="KW-0378">Hydrolase</keyword>
<accession>A0ABT4D2Y9</accession>
<keyword evidence="3" id="KW-0964">Secreted</keyword>
<evidence type="ECO:0000313" key="10">
    <source>
        <dbReference type="EMBL" id="MCY6484655.1"/>
    </source>
</evidence>
<feature type="domain" description="Zn-dependent PLC" evidence="9">
    <location>
        <begin position="22"/>
        <end position="237"/>
    </location>
</feature>
<evidence type="ECO:0000313" key="11">
    <source>
        <dbReference type="Proteomes" id="UP001078443"/>
    </source>
</evidence>
<gene>
    <name evidence="10" type="ORF">OW763_09915</name>
</gene>
<dbReference type="InterPro" id="IPR029002">
    <property type="entry name" value="PLPC/GPLD1"/>
</dbReference>
<dbReference type="InterPro" id="IPR008947">
    <property type="entry name" value="PLipase_C/P1_nuclease_dom_sf"/>
</dbReference>
<sequence>MKRKIEITYGKTARKILFTVNPIKKLIIKTECLVHKYINNKALDLIKNEGCTKEYKYFNNYINELNKGAVWADQDFKSVNHFYHATKRKGLYGFSNALNECEKYYNKALRYFKIGYNTKAMFYLGVACHLIQDTTVPQHVNNKLLKRHRKFELWMIGKIAVGHHFEVKKGIKRYDGIKEYIRVNAEVANNVYYKYRNIRYKEERYMKIANCIIKQAQISTAGLMLDFYDEIKEKILL</sequence>
<comment type="caution">
    <text evidence="10">The sequence shown here is derived from an EMBL/GenBank/DDBJ whole genome shotgun (WGS) entry which is preliminary data.</text>
</comment>
<evidence type="ECO:0000256" key="8">
    <source>
        <dbReference type="ARBA" id="ARBA00031285"/>
    </source>
</evidence>